<proteinExistence type="inferred from homology"/>
<dbReference type="InterPro" id="IPR027463">
    <property type="entry name" value="AcrB_DN_DC_subdom"/>
</dbReference>
<dbReference type="Pfam" id="PF02321">
    <property type="entry name" value="OEP"/>
    <property type="match status" value="1"/>
</dbReference>
<feature type="transmembrane region" description="Helical" evidence="9">
    <location>
        <begin position="1010"/>
        <end position="1034"/>
    </location>
</feature>
<dbReference type="SUPFAM" id="SSF82714">
    <property type="entry name" value="Multidrug efflux transporter AcrB TolC docking domain, DN and DC subdomains"/>
    <property type="match status" value="2"/>
</dbReference>
<dbReference type="InterPro" id="IPR003423">
    <property type="entry name" value="OMP_efflux"/>
</dbReference>
<dbReference type="Gene3D" id="3.30.70.1440">
    <property type="entry name" value="Multidrug efflux transporter AcrB pore domain"/>
    <property type="match status" value="1"/>
</dbReference>
<evidence type="ECO:0000256" key="1">
    <source>
        <dbReference type="ARBA" id="ARBA00004651"/>
    </source>
</evidence>
<evidence type="ECO:0000256" key="5">
    <source>
        <dbReference type="ARBA" id="ARBA00022475"/>
    </source>
</evidence>
<evidence type="ECO:0000313" key="11">
    <source>
        <dbReference type="Proteomes" id="UP000199537"/>
    </source>
</evidence>
<evidence type="ECO:0000256" key="6">
    <source>
        <dbReference type="ARBA" id="ARBA00022692"/>
    </source>
</evidence>
<feature type="transmembrane region" description="Helical" evidence="9">
    <location>
        <begin position="454"/>
        <end position="474"/>
    </location>
</feature>
<dbReference type="GO" id="GO:0042910">
    <property type="term" value="F:xenobiotic transmembrane transporter activity"/>
    <property type="evidence" value="ECO:0007669"/>
    <property type="project" value="TreeGrafter"/>
</dbReference>
<dbReference type="Gene3D" id="1.20.1640.10">
    <property type="entry name" value="Multidrug efflux transporter AcrB transmembrane domain"/>
    <property type="match status" value="2"/>
</dbReference>
<dbReference type="Proteomes" id="UP000199537">
    <property type="component" value="Unassembled WGS sequence"/>
</dbReference>
<accession>A0A1I7N9C6</accession>
<dbReference type="GO" id="GO:0008324">
    <property type="term" value="F:monoatomic cation transmembrane transporter activity"/>
    <property type="evidence" value="ECO:0007669"/>
    <property type="project" value="InterPro"/>
</dbReference>
<evidence type="ECO:0000256" key="2">
    <source>
        <dbReference type="ARBA" id="ARBA00007613"/>
    </source>
</evidence>
<gene>
    <name evidence="10" type="ORF">SAMN05660895_1026</name>
</gene>
<keyword evidence="11" id="KW-1185">Reference proteome</keyword>
<dbReference type="PANTHER" id="PTHR32063">
    <property type="match status" value="1"/>
</dbReference>
<dbReference type="SUPFAM" id="SSF82693">
    <property type="entry name" value="Multidrug efflux transporter AcrB pore domain, PN1, PN2, PC1 and PC2 subdomains"/>
    <property type="match status" value="2"/>
</dbReference>
<dbReference type="NCBIfam" id="TIGR00914">
    <property type="entry name" value="2A0601"/>
    <property type="match status" value="1"/>
</dbReference>
<dbReference type="GO" id="GO:0015562">
    <property type="term" value="F:efflux transmembrane transporter activity"/>
    <property type="evidence" value="ECO:0007669"/>
    <property type="project" value="InterPro"/>
</dbReference>
<comment type="similarity">
    <text evidence="2">Belongs to the outer membrane factor (OMF) (TC 1.B.17) family.</text>
</comment>
<keyword evidence="8 9" id="KW-0472">Membrane</keyword>
<dbReference type="SUPFAM" id="SSF56954">
    <property type="entry name" value="Outer membrane efflux proteins (OEP)"/>
    <property type="match status" value="1"/>
</dbReference>
<reference evidence="11" key="1">
    <citation type="submission" date="2016-10" db="EMBL/GenBank/DDBJ databases">
        <authorList>
            <person name="Varghese N."/>
            <person name="Submissions S."/>
        </authorList>
    </citation>
    <scope>NUCLEOTIDE SEQUENCE [LARGE SCALE GENOMIC DNA]</scope>
    <source>
        <strain evidence="11">DSM 14807</strain>
    </source>
</reference>
<feature type="transmembrane region" description="Helical" evidence="9">
    <location>
        <begin position="486"/>
        <end position="509"/>
    </location>
</feature>
<dbReference type="Gene3D" id="3.30.70.1430">
    <property type="entry name" value="Multidrug efflux transporter AcrB pore domain"/>
    <property type="match status" value="2"/>
</dbReference>
<dbReference type="Gene3D" id="1.20.1600.10">
    <property type="entry name" value="Outer membrane efflux proteins (OEP)"/>
    <property type="match status" value="1"/>
</dbReference>
<keyword evidence="7 9" id="KW-1133">Transmembrane helix</keyword>
<feature type="transmembrane region" description="Helical" evidence="9">
    <location>
        <begin position="931"/>
        <end position="953"/>
    </location>
</feature>
<dbReference type="Gene3D" id="3.30.70.1320">
    <property type="entry name" value="Multidrug efflux transporter AcrB pore domain like"/>
    <property type="match status" value="1"/>
</dbReference>
<feature type="transmembrane region" description="Helical" evidence="9">
    <location>
        <begin position="396"/>
        <end position="418"/>
    </location>
</feature>
<feature type="transmembrane region" description="Helical" evidence="9">
    <location>
        <begin position="906"/>
        <end position="925"/>
    </location>
</feature>
<keyword evidence="4" id="KW-0813">Transport</keyword>
<feature type="transmembrane region" description="Helical" evidence="9">
    <location>
        <begin position="979"/>
        <end position="998"/>
    </location>
</feature>
<name>A0A1I7N9C6_9BACT</name>
<evidence type="ECO:0000256" key="3">
    <source>
        <dbReference type="ARBA" id="ARBA00010942"/>
    </source>
</evidence>
<protein>
    <submittedName>
        <fullName evidence="10">Cobalt-zinc-cadmium resistance protein CzcA</fullName>
    </submittedName>
</protein>
<dbReference type="InterPro" id="IPR001036">
    <property type="entry name" value="Acrflvin-R"/>
</dbReference>
<evidence type="ECO:0000313" key="10">
    <source>
        <dbReference type="EMBL" id="SFV31267.1"/>
    </source>
</evidence>
<feature type="transmembrane region" description="Helical" evidence="9">
    <location>
        <begin position="1046"/>
        <end position="1062"/>
    </location>
</feature>
<dbReference type="STRING" id="1393122.SAMN05660895_1026"/>
<comment type="similarity">
    <text evidence="3">Belongs to the resistance-nodulation-cell division (RND) (TC 2.A.6) family.</text>
</comment>
<dbReference type="EMBL" id="FPCJ01000001">
    <property type="protein sequence ID" value="SFV31267.1"/>
    <property type="molecule type" value="Genomic_DNA"/>
</dbReference>
<dbReference type="PRINTS" id="PR00702">
    <property type="entry name" value="ACRIFLAVINRP"/>
</dbReference>
<dbReference type="OrthoDB" id="9758757at2"/>
<dbReference type="PANTHER" id="PTHR32063:SF24">
    <property type="entry name" value="CATION EFFLUX SYSTEM (ACRB_ACRD_ACRF FAMILY)"/>
    <property type="match status" value="1"/>
</dbReference>
<comment type="subcellular location">
    <subcellularLocation>
        <location evidence="1">Cell membrane</location>
        <topology evidence="1">Multi-pass membrane protein</topology>
    </subcellularLocation>
</comment>
<evidence type="ECO:0000256" key="9">
    <source>
        <dbReference type="SAM" id="Phobius"/>
    </source>
</evidence>
<feature type="transmembrane region" description="Helical" evidence="9">
    <location>
        <begin position="880"/>
        <end position="899"/>
    </location>
</feature>
<evidence type="ECO:0000256" key="7">
    <source>
        <dbReference type="ARBA" id="ARBA00022989"/>
    </source>
</evidence>
<feature type="transmembrane region" description="Helical" evidence="9">
    <location>
        <begin position="12"/>
        <end position="32"/>
    </location>
</feature>
<dbReference type="RefSeq" id="WP_092458604.1">
    <property type="nucleotide sequence ID" value="NZ_FPCJ01000001.1"/>
</dbReference>
<dbReference type="GO" id="GO:0005886">
    <property type="term" value="C:plasma membrane"/>
    <property type="evidence" value="ECO:0007669"/>
    <property type="project" value="UniProtKB-SubCell"/>
</dbReference>
<evidence type="ECO:0000256" key="8">
    <source>
        <dbReference type="ARBA" id="ARBA00023136"/>
    </source>
</evidence>
<dbReference type="Gene3D" id="3.30.2090.10">
    <property type="entry name" value="Multidrug efflux transporter AcrB TolC docking domain, DN and DC subdomains"/>
    <property type="match status" value="2"/>
</dbReference>
<feature type="transmembrane region" description="Helical" evidence="9">
    <location>
        <begin position="543"/>
        <end position="561"/>
    </location>
</feature>
<sequence>MWQAIINFSIRHKFLIGIFCLGWIGYGIYNLMHLPIDAVPDITNNQVQVITVSPNLSAPDVERFITVPIEQATRNIPGITEQRSFSRSGLSLVTIVFNDQTDVYWARQQVSERLVQVRSQIPDGMGSPELGPVTTGLGEIYQYVVRPLPGYEGKYSLEDLRDIQDWIVRRQLLGTEGVADVSSFGGLLKQYEVAVHTDRLNTYHLSIADVYQALSQNNQNAGGAYIEKGNNVLFIRTEGLVRNLDDIRQIVIKRVEGVPVYVKDVADVRIGHAIPYGAMVYVNKHHQQEVAGAVVMMLKGGNSSEVIRNVKRRIEEIKKTLPEGVTIEPFLDRTKMVNNAIHTVKKNLIEGALIVIFILVLFLANLRAGLIVASVIPMSMLFAFSMMNLLGVSGNLMSLGALDFGLLVDGAVIIVEAVMHKLRNLTHLPNTMRMDRQQMDELVRESAGKMMSSASFGQIIILIVYLPILSLQGIEGKMFRPMAETVAFAILGALILSLTYVPVVSSLFLGNKLSVKETYADHAIRYLQRKYKIWLIKALRKPAVLLGGSVLLFVISVWILMKLGGEFIPQLEEGDFAVDTRLLTGASLSNTIHTTQKAAKLLVDSFPEVEKVVVKIGSGEIPTDPMPVEASDMMVILKDKSTWTKAQSFNDLAEQMSHVLQAVPGIATGFQFPVQMRFNELMTGARQDVVCKIFGDNLDTLAHYAQRLGDIIQTIAGAKDLYVETVTGIPQLVIRYNRAALAQYGLQISDVNRAVQAAYAGAVAGSVFEEDRRYDLVVRLANKQRDSLTEIQNLPVSLQDGTIIPLRYVADIRVEDGPYQIQREDARRRIIVGFNVRGRDVQSLVNELQQKVNRQLHLPPGYYITYGGEYENLRHATRRLSIAVPVALVMILLILYLAFQRLKYGLMISSAIPLSAVGGILSLWLRGMPFSISAGVGFIALFGVAVLNGIVMVSEMNRLRQMHDWPLSHIILRATSIRLRPVLMTASVASLGFLPMAVSQSSGAEVQRPLATVVIGGLITATILTLFVLPCIYFIVERVRLPKIKTSHMLVLLMVMLISYPAKSQQMQQPVLPISWETFRSRISSHDPRWLASDFQVYYQQILVKTASDIPKTQLIAEYGNLNGPFADTRLNISQSIAWPAYYIRLKKRYEAELQATRYESEMKKSSIIHLMQMNYVELQYQQALHQELSWLDSLYQRYAQLAQLQYEKGEFSLLERNTLQQEARLMHLKKIAAEADLKAIQQQLMQWLQTDSVIVATTPFVPSNEVFDTSEIYLKPYVQYYQSRMQMFKQNVLTEQASLLPELSIGYVNQSFTGWHTLKDRTEQYYSSSTRFSSLILGVNVPLFLKPYRARVDAARIMEQISRKEYEWSVLSLQMQIKKVWQDYQKYTHQVNLLESEELPVADQTLELSRQRFQNGEIGYMEWIYSMRQVSDIRLQYLQAIRDQWLAAITLHDLLTEF</sequence>
<dbReference type="InterPro" id="IPR004763">
    <property type="entry name" value="CusA-like"/>
</dbReference>
<dbReference type="Pfam" id="PF00873">
    <property type="entry name" value="ACR_tran"/>
    <property type="match status" value="1"/>
</dbReference>
<organism evidence="10 11">
    <name type="scientific">Thermoflavifilum thermophilum</name>
    <dbReference type="NCBI Taxonomy" id="1393122"/>
    <lineage>
        <taxon>Bacteria</taxon>
        <taxon>Pseudomonadati</taxon>
        <taxon>Bacteroidota</taxon>
        <taxon>Chitinophagia</taxon>
        <taxon>Chitinophagales</taxon>
        <taxon>Chitinophagaceae</taxon>
        <taxon>Thermoflavifilum</taxon>
    </lineage>
</organism>
<keyword evidence="5" id="KW-1003">Cell membrane</keyword>
<dbReference type="SUPFAM" id="SSF82866">
    <property type="entry name" value="Multidrug efflux transporter AcrB transmembrane domain"/>
    <property type="match status" value="2"/>
</dbReference>
<keyword evidence="6 9" id="KW-0812">Transmembrane</keyword>
<evidence type="ECO:0000256" key="4">
    <source>
        <dbReference type="ARBA" id="ARBA00022448"/>
    </source>
</evidence>